<reference evidence="2 3" key="1">
    <citation type="journal article" date="2017" name="Int. J. Parasitol.">
        <title>The genome of the protozoan parasite Cystoisospora suis and a reverse vaccinology approach to identify vaccine candidates.</title>
        <authorList>
            <person name="Palmieri N."/>
            <person name="Shrestha A."/>
            <person name="Ruttkowski B."/>
            <person name="Beck T."/>
            <person name="Vogl C."/>
            <person name="Tomley F."/>
            <person name="Blake D.P."/>
            <person name="Joachim A."/>
        </authorList>
    </citation>
    <scope>NUCLEOTIDE SEQUENCE [LARGE SCALE GENOMIC DNA]</scope>
    <source>
        <strain evidence="2 3">Wien I</strain>
    </source>
</reference>
<feature type="region of interest" description="Disordered" evidence="1">
    <location>
        <begin position="246"/>
        <end position="288"/>
    </location>
</feature>
<feature type="region of interest" description="Disordered" evidence="1">
    <location>
        <begin position="141"/>
        <end position="179"/>
    </location>
</feature>
<feature type="compositionally biased region" description="Low complexity" evidence="1">
    <location>
        <begin position="204"/>
        <end position="216"/>
    </location>
</feature>
<sequence length="573" mass="62258">MMAGIEGGSLPNNVSSYCPGGPASGSSITMSRLIAAPVGEGLDYFGRKQRLLAVMYGSVLSGSTPQKAARIHLDKDIFSLCKTREVFLASQFLRDRASSPPCDRRDHMTPGNKTDVTTHSETHQHLACTPKKQDLLLTRQQQSNGADGTSSSSSVSRKRTRPPPVAASMGPYSTRTKSGILSGYRNSLRCFEKANQEKRNGHHAPSSPSPAASTTSLKKKSHFHCDALRLSGDHQHLPAPRRILSHLKQHSVEMAREKKEEWMKKGKRRRDSSSAVLSSPDKEEKSMRKKELPTGVYFHQQKYVANWVDGETRKQVKVSFHVDKWGGSQARELALLARQHRCVDVDEVVKLVSSNSTVTLLDTPSIPSSSSTKEEPPPASRDFQDSDKTSKMRPSSLSSSTSEKGVGGVDTTGVNVVSAYDKKDATLPLEGTSCTDMNQTEDYDARLSTRPASMSSENSIDNFSSLKEAEGSCSVENIQDGSRSSLDVHSSSSVSTSDPCRTPGIGLDHAKEEQEKSGLSSSASITFSPSFSATVNEDMKCLSKSNLMATIEEDESATSYRKQEKNGGQMAGI</sequence>
<feature type="compositionally biased region" description="Basic and acidic residues" evidence="1">
    <location>
        <begin position="97"/>
        <end position="108"/>
    </location>
</feature>
<organism evidence="2 3">
    <name type="scientific">Cystoisospora suis</name>
    <dbReference type="NCBI Taxonomy" id="483139"/>
    <lineage>
        <taxon>Eukaryota</taxon>
        <taxon>Sar</taxon>
        <taxon>Alveolata</taxon>
        <taxon>Apicomplexa</taxon>
        <taxon>Conoidasida</taxon>
        <taxon>Coccidia</taxon>
        <taxon>Eucoccidiorida</taxon>
        <taxon>Eimeriorina</taxon>
        <taxon>Sarcocystidae</taxon>
        <taxon>Cystoisospora</taxon>
    </lineage>
</organism>
<dbReference type="OrthoDB" id="372114at2759"/>
<proteinExistence type="predicted"/>
<feature type="compositionally biased region" description="Basic and acidic residues" evidence="1">
    <location>
        <begin position="372"/>
        <end position="390"/>
    </location>
</feature>
<feature type="region of interest" description="Disordered" evidence="1">
    <location>
        <begin position="196"/>
        <end position="220"/>
    </location>
</feature>
<feature type="region of interest" description="Disordered" evidence="1">
    <location>
        <begin position="359"/>
        <end position="411"/>
    </location>
</feature>
<comment type="caution">
    <text evidence="2">The sequence shown here is derived from an EMBL/GenBank/DDBJ whole genome shotgun (WGS) entry which is preliminary data.</text>
</comment>
<dbReference type="RefSeq" id="XP_067921611.1">
    <property type="nucleotide sequence ID" value="XM_068066413.1"/>
</dbReference>
<feature type="compositionally biased region" description="Polar residues" evidence="1">
    <location>
        <begin position="392"/>
        <end position="403"/>
    </location>
</feature>
<feature type="region of interest" description="Disordered" evidence="1">
    <location>
        <begin position="97"/>
        <end position="127"/>
    </location>
</feature>
<gene>
    <name evidence="2" type="ORF">CSUI_006249</name>
</gene>
<protein>
    <submittedName>
        <fullName evidence="2">Ap2 domain transcription factor ap2xii-6</fullName>
    </submittedName>
</protein>
<dbReference type="VEuPathDB" id="ToxoDB:CSUI_006249"/>
<evidence type="ECO:0000313" key="3">
    <source>
        <dbReference type="Proteomes" id="UP000221165"/>
    </source>
</evidence>
<dbReference type="Proteomes" id="UP000221165">
    <property type="component" value="Unassembled WGS sequence"/>
</dbReference>
<evidence type="ECO:0000256" key="1">
    <source>
        <dbReference type="SAM" id="MobiDB-lite"/>
    </source>
</evidence>
<feature type="compositionally biased region" description="Low complexity" evidence="1">
    <location>
        <begin position="482"/>
        <end position="497"/>
    </location>
</feature>
<accession>A0A2C6KSF6</accession>
<evidence type="ECO:0000313" key="2">
    <source>
        <dbReference type="EMBL" id="PHJ19919.1"/>
    </source>
</evidence>
<dbReference type="EMBL" id="MIGC01003122">
    <property type="protein sequence ID" value="PHJ19919.1"/>
    <property type="molecule type" value="Genomic_DNA"/>
</dbReference>
<name>A0A2C6KSF6_9APIC</name>
<keyword evidence="3" id="KW-1185">Reference proteome</keyword>
<dbReference type="GeneID" id="94429624"/>
<feature type="region of interest" description="Disordered" evidence="1">
    <location>
        <begin position="478"/>
        <end position="525"/>
    </location>
</feature>
<dbReference type="AlphaFoldDB" id="A0A2C6KSF6"/>
<feature type="compositionally biased region" description="Basic and acidic residues" evidence="1">
    <location>
        <begin position="250"/>
        <end position="264"/>
    </location>
</feature>
<feature type="region of interest" description="Disordered" evidence="1">
    <location>
        <begin position="552"/>
        <end position="573"/>
    </location>
</feature>